<reference evidence="2 3" key="1">
    <citation type="submission" date="2020-05" db="EMBL/GenBank/DDBJ databases">
        <title>Identification and distribution of gene clusters putatively required for synthesis of sphingolipid metabolism inhibitors in phylogenetically diverse species of the filamentous fungus Fusarium.</title>
        <authorList>
            <person name="Kim H.-S."/>
            <person name="Busman M."/>
            <person name="Brown D.W."/>
            <person name="Divon H."/>
            <person name="Uhlig S."/>
            <person name="Proctor R.H."/>
        </authorList>
    </citation>
    <scope>NUCLEOTIDE SEQUENCE [LARGE SCALE GENOMIC DNA]</scope>
    <source>
        <strain evidence="2 3">NRRL 53147</strain>
    </source>
</reference>
<evidence type="ECO:0000313" key="3">
    <source>
        <dbReference type="Proteomes" id="UP000522262"/>
    </source>
</evidence>
<organism evidence="2 3">
    <name type="scientific">Fusarium mexicanum</name>
    <dbReference type="NCBI Taxonomy" id="751941"/>
    <lineage>
        <taxon>Eukaryota</taxon>
        <taxon>Fungi</taxon>
        <taxon>Dikarya</taxon>
        <taxon>Ascomycota</taxon>
        <taxon>Pezizomycotina</taxon>
        <taxon>Sordariomycetes</taxon>
        <taxon>Hypocreomycetidae</taxon>
        <taxon>Hypocreales</taxon>
        <taxon>Nectriaceae</taxon>
        <taxon>Fusarium</taxon>
        <taxon>Fusarium fujikuroi species complex</taxon>
    </lineage>
</organism>
<gene>
    <name evidence="2" type="ORF">FMEXI_12490</name>
</gene>
<dbReference type="Proteomes" id="UP000522262">
    <property type="component" value="Unassembled WGS sequence"/>
</dbReference>
<sequence>MTSQNPQTPINITDERKQTKCRGLMLAPYIYDTDSVQEHLMCRAEANNTTPESAKNMSETGEQENHDDLEVQDLDAMMQEPSSLKSRL</sequence>
<name>A0A8H5I8H6_9HYPO</name>
<proteinExistence type="predicted"/>
<evidence type="ECO:0000256" key="1">
    <source>
        <dbReference type="SAM" id="MobiDB-lite"/>
    </source>
</evidence>
<dbReference type="AlphaFoldDB" id="A0A8H5I8H6"/>
<accession>A0A8H5I8H6</accession>
<keyword evidence="3" id="KW-1185">Reference proteome</keyword>
<evidence type="ECO:0000313" key="2">
    <source>
        <dbReference type="EMBL" id="KAF5532309.1"/>
    </source>
</evidence>
<comment type="caution">
    <text evidence="2">The sequence shown here is derived from an EMBL/GenBank/DDBJ whole genome shotgun (WGS) entry which is preliminary data.</text>
</comment>
<feature type="region of interest" description="Disordered" evidence="1">
    <location>
        <begin position="46"/>
        <end position="70"/>
    </location>
</feature>
<protein>
    <submittedName>
        <fullName evidence="2">Uncharacterized protein</fullName>
    </submittedName>
</protein>
<dbReference type="EMBL" id="JAAOAM010000365">
    <property type="protein sequence ID" value="KAF5532309.1"/>
    <property type="molecule type" value="Genomic_DNA"/>
</dbReference>
<feature type="compositionally biased region" description="Polar residues" evidence="1">
    <location>
        <begin position="46"/>
        <end position="60"/>
    </location>
</feature>